<keyword evidence="1" id="KW-1133">Transmembrane helix</keyword>
<dbReference type="Proteomes" id="UP000717696">
    <property type="component" value="Unassembled WGS sequence"/>
</dbReference>
<evidence type="ECO:0000313" key="3">
    <source>
        <dbReference type="Proteomes" id="UP000717696"/>
    </source>
</evidence>
<accession>A0A9P9EHV0</accession>
<feature type="transmembrane region" description="Helical" evidence="1">
    <location>
        <begin position="12"/>
        <end position="34"/>
    </location>
</feature>
<proteinExistence type="predicted"/>
<feature type="transmembrane region" description="Helical" evidence="1">
    <location>
        <begin position="207"/>
        <end position="228"/>
    </location>
</feature>
<sequence>MLRTSIKRVTLNVVFPAFCFLLTISLLGFQISAFFTCDNLDLTEVSGFYGPGTYLAWLVAAAASVGPYEWLSLRYTLPSAVLGRHIEVLNENWHIHPGLINNQPQNNKIASLDGPTFAAIAYPATAAFDMMIRAFKHDFGASYEAAARVTQLGTCIACVCFVSNTFQEQVVWCWNVSSRRRMAWTGLWLLCLTAFCVKQIVRIRDTFLGIVSGVPLLDALCIVALPHISPYQPHRLFFRLFMDLRPLIIIFITCFGAVFNETLTKSEDGCWSTFGSIFPQSTSKLSDMDQVTALVFVVGGLLFNISHIKLCKHLVSKSLLGMRSSRVDLAEPRREPGTEIQDRIAEGIMMV</sequence>
<feature type="transmembrane region" description="Helical" evidence="1">
    <location>
        <begin position="54"/>
        <end position="71"/>
    </location>
</feature>
<keyword evidence="1" id="KW-0812">Transmembrane</keyword>
<feature type="transmembrane region" description="Helical" evidence="1">
    <location>
        <begin position="240"/>
        <end position="259"/>
    </location>
</feature>
<organism evidence="2 3">
    <name type="scientific">Dactylonectria estremocensis</name>
    <dbReference type="NCBI Taxonomy" id="1079267"/>
    <lineage>
        <taxon>Eukaryota</taxon>
        <taxon>Fungi</taxon>
        <taxon>Dikarya</taxon>
        <taxon>Ascomycota</taxon>
        <taxon>Pezizomycotina</taxon>
        <taxon>Sordariomycetes</taxon>
        <taxon>Hypocreomycetidae</taxon>
        <taxon>Hypocreales</taxon>
        <taxon>Nectriaceae</taxon>
        <taxon>Dactylonectria</taxon>
    </lineage>
</organism>
<keyword evidence="1" id="KW-0472">Membrane</keyword>
<dbReference type="AlphaFoldDB" id="A0A9P9EHV0"/>
<comment type="caution">
    <text evidence="2">The sequence shown here is derived from an EMBL/GenBank/DDBJ whole genome shotgun (WGS) entry which is preliminary data.</text>
</comment>
<protein>
    <submittedName>
        <fullName evidence="2">Uncharacterized protein</fullName>
    </submittedName>
</protein>
<dbReference type="OrthoDB" id="3550824at2759"/>
<keyword evidence="3" id="KW-1185">Reference proteome</keyword>
<dbReference type="EMBL" id="JAGMUU010000014">
    <property type="protein sequence ID" value="KAH7139824.1"/>
    <property type="molecule type" value="Genomic_DNA"/>
</dbReference>
<gene>
    <name evidence="2" type="ORF">B0J13DRAFT_558530</name>
</gene>
<evidence type="ECO:0000313" key="2">
    <source>
        <dbReference type="EMBL" id="KAH7139824.1"/>
    </source>
</evidence>
<feature type="transmembrane region" description="Helical" evidence="1">
    <location>
        <begin position="291"/>
        <end position="310"/>
    </location>
</feature>
<name>A0A9P9EHV0_9HYPO</name>
<reference evidence="2" key="1">
    <citation type="journal article" date="2021" name="Nat. Commun.">
        <title>Genetic determinants of endophytism in the Arabidopsis root mycobiome.</title>
        <authorList>
            <person name="Mesny F."/>
            <person name="Miyauchi S."/>
            <person name="Thiergart T."/>
            <person name="Pickel B."/>
            <person name="Atanasova L."/>
            <person name="Karlsson M."/>
            <person name="Huettel B."/>
            <person name="Barry K.W."/>
            <person name="Haridas S."/>
            <person name="Chen C."/>
            <person name="Bauer D."/>
            <person name="Andreopoulos W."/>
            <person name="Pangilinan J."/>
            <person name="LaButti K."/>
            <person name="Riley R."/>
            <person name="Lipzen A."/>
            <person name="Clum A."/>
            <person name="Drula E."/>
            <person name="Henrissat B."/>
            <person name="Kohler A."/>
            <person name="Grigoriev I.V."/>
            <person name="Martin F.M."/>
            <person name="Hacquard S."/>
        </authorList>
    </citation>
    <scope>NUCLEOTIDE SEQUENCE</scope>
    <source>
        <strain evidence="2">MPI-CAGE-AT-0021</strain>
    </source>
</reference>
<feature type="transmembrane region" description="Helical" evidence="1">
    <location>
        <begin position="182"/>
        <end position="201"/>
    </location>
</feature>
<evidence type="ECO:0000256" key="1">
    <source>
        <dbReference type="SAM" id="Phobius"/>
    </source>
</evidence>